<evidence type="ECO:0000313" key="2">
    <source>
        <dbReference type="EMBL" id="SMP01471.1"/>
    </source>
</evidence>
<gene>
    <name evidence="2" type="ORF">SAMN06265361_101248</name>
</gene>
<evidence type="ECO:0000313" key="3">
    <source>
        <dbReference type="Proteomes" id="UP001157946"/>
    </source>
</evidence>
<protein>
    <recommendedName>
        <fullName evidence="1">DUF6881 domain-containing protein</fullName>
    </recommendedName>
</protein>
<evidence type="ECO:0000259" key="1">
    <source>
        <dbReference type="Pfam" id="PF21812"/>
    </source>
</evidence>
<accession>A0AA45WIW4</accession>
<organism evidence="2 3">
    <name type="scientific">Laceyella tengchongensis</name>
    <dbReference type="NCBI Taxonomy" id="574699"/>
    <lineage>
        <taxon>Bacteria</taxon>
        <taxon>Bacillati</taxon>
        <taxon>Bacillota</taxon>
        <taxon>Bacilli</taxon>
        <taxon>Bacillales</taxon>
        <taxon>Thermoactinomycetaceae</taxon>
        <taxon>Laceyella</taxon>
    </lineage>
</organism>
<dbReference type="AlphaFoldDB" id="A0AA45WIW4"/>
<dbReference type="Pfam" id="PF21812">
    <property type="entry name" value="DUF6881"/>
    <property type="match status" value="1"/>
</dbReference>
<dbReference type="InterPro" id="IPR049248">
    <property type="entry name" value="DUF6881"/>
</dbReference>
<dbReference type="RefSeq" id="WP_284723842.1">
    <property type="nucleotide sequence ID" value="NZ_FXTU01000001.1"/>
</dbReference>
<comment type="caution">
    <text evidence="2">The sequence shown here is derived from an EMBL/GenBank/DDBJ whole genome shotgun (WGS) entry which is preliminary data.</text>
</comment>
<keyword evidence="3" id="KW-1185">Reference proteome</keyword>
<sequence>MNYMVCEWEHDNPQHPVLIYSELDEERYETRKIEIFRDGRIGYATTELMDNGATGLSEGPIPSVEEINANPVLHAREISKEEFEQVWAEKVEKNQE</sequence>
<dbReference type="Proteomes" id="UP001157946">
    <property type="component" value="Unassembled WGS sequence"/>
</dbReference>
<dbReference type="EMBL" id="FXTU01000001">
    <property type="protein sequence ID" value="SMP01471.1"/>
    <property type="molecule type" value="Genomic_DNA"/>
</dbReference>
<reference evidence="2" key="1">
    <citation type="submission" date="2017-05" db="EMBL/GenBank/DDBJ databases">
        <authorList>
            <person name="Varghese N."/>
            <person name="Submissions S."/>
        </authorList>
    </citation>
    <scope>NUCLEOTIDE SEQUENCE</scope>
    <source>
        <strain evidence="2">DSM 45262</strain>
    </source>
</reference>
<proteinExistence type="predicted"/>
<feature type="domain" description="DUF6881" evidence="1">
    <location>
        <begin position="2"/>
        <end position="91"/>
    </location>
</feature>
<name>A0AA45WIW4_9BACL</name>